<proteinExistence type="predicted"/>
<evidence type="ECO:0000313" key="1">
    <source>
        <dbReference type="Proteomes" id="UP000095286"/>
    </source>
</evidence>
<protein>
    <submittedName>
        <fullName evidence="2">AraC family transcriptional regulator</fullName>
    </submittedName>
</protein>
<reference evidence="2" key="1">
    <citation type="submission" date="2016-11" db="UniProtKB">
        <authorList>
            <consortium name="WormBaseParasite"/>
        </authorList>
    </citation>
    <scope>IDENTIFICATION</scope>
    <source>
        <strain evidence="2">KR3021</strain>
    </source>
</reference>
<accession>A0AC35TP01</accession>
<dbReference type="Proteomes" id="UP000095286">
    <property type="component" value="Unplaced"/>
</dbReference>
<organism evidence="1 2">
    <name type="scientific">Rhabditophanes sp. KR3021</name>
    <dbReference type="NCBI Taxonomy" id="114890"/>
    <lineage>
        <taxon>Eukaryota</taxon>
        <taxon>Metazoa</taxon>
        <taxon>Ecdysozoa</taxon>
        <taxon>Nematoda</taxon>
        <taxon>Chromadorea</taxon>
        <taxon>Rhabditida</taxon>
        <taxon>Tylenchina</taxon>
        <taxon>Panagrolaimomorpha</taxon>
        <taxon>Strongyloidoidea</taxon>
        <taxon>Alloionematidae</taxon>
        <taxon>Rhabditophanes</taxon>
    </lineage>
</organism>
<evidence type="ECO:0000313" key="2">
    <source>
        <dbReference type="WBParaSite" id="RSKR_0000261450.1"/>
    </source>
</evidence>
<name>A0AC35TP01_9BILA</name>
<sequence length="279" mass="32258">MMKNKTNVSISIDNYSNVFTKSFCYWFSKITILDITNDIENITPTFMRLSRELLTQGEYTLYPDNFALTCKADKFSNIILENTFKDGLAMNYSDVFHGTLQTNKKWYIYTIVEDPLTRFLANYAAHCLDSNCFHCNHDINCFIGIFYEKSLHLVSSPTTIKQNTTLHSFLPLSWKCNLSANATKFNYIYLNSNSSSLKQAVSSIVTIFALKPSKYMVLSTLIDKHNAKLQLSLQHSIIKDIKDEILTNHQTLRKFIAIYYFDYIQVNLSVPLLRSIRGY</sequence>
<dbReference type="WBParaSite" id="RSKR_0000261450.1">
    <property type="protein sequence ID" value="RSKR_0000261450.1"/>
    <property type="gene ID" value="RSKR_0000261450"/>
</dbReference>